<organism evidence="1 2">
    <name type="scientific">Parageobacillus caldoxylosilyticus NBRC 107762</name>
    <dbReference type="NCBI Taxonomy" id="1220594"/>
    <lineage>
        <taxon>Bacteria</taxon>
        <taxon>Bacillati</taxon>
        <taxon>Bacillota</taxon>
        <taxon>Bacilli</taxon>
        <taxon>Bacillales</taxon>
        <taxon>Anoxybacillaceae</taxon>
        <taxon>Saccharococcus</taxon>
    </lineage>
</organism>
<evidence type="ECO:0008006" key="3">
    <source>
        <dbReference type="Google" id="ProtNLM"/>
    </source>
</evidence>
<sequence length="61" mass="7043">MPTYTLTAFDKSGEKLLDETFEAANDEEAKKIGEQKLREHHCHDKTHRCVTSSGKLILFHR</sequence>
<dbReference type="EMBL" id="BAWO01000022">
    <property type="protein sequence ID" value="GAJ39522.1"/>
    <property type="molecule type" value="Genomic_DNA"/>
</dbReference>
<evidence type="ECO:0000313" key="2">
    <source>
        <dbReference type="Proteomes" id="UP000023561"/>
    </source>
</evidence>
<reference evidence="1 2" key="1">
    <citation type="submission" date="2014-04" db="EMBL/GenBank/DDBJ databases">
        <title>Whole genome shotgun sequence of Geobacillus caldoxylosilyticus NBRC 107762.</title>
        <authorList>
            <person name="Hosoyama A."/>
            <person name="Hosoyama Y."/>
            <person name="Katano-Makiyama Y."/>
            <person name="Tsuchikane K."/>
            <person name="Ohji S."/>
            <person name="Ichikawa N."/>
            <person name="Yamazoe A."/>
            <person name="Fujita N."/>
        </authorList>
    </citation>
    <scope>NUCLEOTIDE SEQUENCE [LARGE SCALE GENOMIC DNA]</scope>
    <source>
        <strain evidence="1 2">NBRC 107762</strain>
    </source>
</reference>
<dbReference type="RefSeq" id="WP_042408584.1">
    <property type="nucleotide sequence ID" value="NZ_BAWO01000022.1"/>
</dbReference>
<dbReference type="AlphaFoldDB" id="A0A023DE54"/>
<dbReference type="Pfam" id="PF14120">
    <property type="entry name" value="YhzD"/>
    <property type="match status" value="1"/>
</dbReference>
<dbReference type="GeneID" id="301192225"/>
<evidence type="ECO:0000313" key="1">
    <source>
        <dbReference type="EMBL" id="GAJ39522.1"/>
    </source>
</evidence>
<gene>
    <name evidence="1" type="ORF">GCA01S_022_00010</name>
</gene>
<dbReference type="InterPro" id="IPR025544">
    <property type="entry name" value="YhzD"/>
</dbReference>
<proteinExistence type="predicted"/>
<name>A0A023DE54_9BACL</name>
<dbReference type="Proteomes" id="UP000023561">
    <property type="component" value="Unassembled WGS sequence"/>
</dbReference>
<comment type="caution">
    <text evidence="1">The sequence shown here is derived from an EMBL/GenBank/DDBJ whole genome shotgun (WGS) entry which is preliminary data.</text>
</comment>
<dbReference type="OrthoDB" id="2355652at2"/>
<accession>A0A023DE54</accession>
<keyword evidence="2" id="KW-1185">Reference proteome</keyword>
<protein>
    <recommendedName>
        <fullName evidence="3">YhzD-like protein</fullName>
    </recommendedName>
</protein>